<keyword evidence="6" id="KW-0658">Purine biosynthesis</keyword>
<evidence type="ECO:0000256" key="3">
    <source>
        <dbReference type="ARBA" id="ARBA00012217"/>
    </source>
</evidence>
<feature type="domain" description="SAICAR synthetase/ADE2 N-terminal" evidence="9">
    <location>
        <begin position="2"/>
        <end position="64"/>
    </location>
</feature>
<keyword evidence="7" id="KW-0067">ATP-binding</keyword>
<evidence type="ECO:0000256" key="2">
    <source>
        <dbReference type="ARBA" id="ARBA00010190"/>
    </source>
</evidence>
<dbReference type="PANTHER" id="PTHR43700:SF1">
    <property type="entry name" value="PHOSPHORIBOSYLAMINOIMIDAZOLE-SUCCINOCARBOXAMIDE SYNTHASE"/>
    <property type="match status" value="1"/>
</dbReference>
<comment type="catalytic activity">
    <reaction evidence="8">
        <text>5-amino-1-(5-phospho-D-ribosyl)imidazole-4-carboxylate + L-aspartate + ATP = (2S)-2-[5-amino-1-(5-phospho-beta-D-ribosyl)imidazole-4-carboxamido]succinate + ADP + phosphate + 2 H(+)</text>
        <dbReference type="Rhea" id="RHEA:22628"/>
        <dbReference type="ChEBI" id="CHEBI:15378"/>
        <dbReference type="ChEBI" id="CHEBI:29991"/>
        <dbReference type="ChEBI" id="CHEBI:30616"/>
        <dbReference type="ChEBI" id="CHEBI:43474"/>
        <dbReference type="ChEBI" id="CHEBI:58443"/>
        <dbReference type="ChEBI" id="CHEBI:77657"/>
        <dbReference type="ChEBI" id="CHEBI:456216"/>
        <dbReference type="EC" id="6.3.2.6"/>
    </reaction>
</comment>
<gene>
    <name evidence="10" type="ORF">Pflav_080370</name>
</gene>
<dbReference type="GO" id="GO:0005737">
    <property type="term" value="C:cytoplasm"/>
    <property type="evidence" value="ECO:0007669"/>
    <property type="project" value="TreeGrafter"/>
</dbReference>
<dbReference type="AlphaFoldDB" id="A0A6F8Y6E0"/>
<dbReference type="EMBL" id="AP022870">
    <property type="protein sequence ID" value="BCB81627.1"/>
    <property type="molecule type" value="Genomic_DNA"/>
</dbReference>
<evidence type="ECO:0000256" key="6">
    <source>
        <dbReference type="ARBA" id="ARBA00022755"/>
    </source>
</evidence>
<dbReference type="GO" id="GO:0006189">
    <property type="term" value="P:'de novo' IMP biosynthetic process"/>
    <property type="evidence" value="ECO:0007669"/>
    <property type="project" value="UniProtKB-UniPathway"/>
</dbReference>
<dbReference type="GO" id="GO:0004639">
    <property type="term" value="F:phosphoribosylaminoimidazolesuccinocarboxamide synthase activity"/>
    <property type="evidence" value="ECO:0007669"/>
    <property type="project" value="UniProtKB-EC"/>
</dbReference>
<protein>
    <recommendedName>
        <fullName evidence="3">phosphoribosylaminoimidazolesuccinocarboxamide synthase</fullName>
        <ecNumber evidence="3">6.3.2.6</ecNumber>
    </recommendedName>
</protein>
<evidence type="ECO:0000256" key="4">
    <source>
        <dbReference type="ARBA" id="ARBA00022598"/>
    </source>
</evidence>
<name>A0A6F8Y6E0_9ACTN</name>
<evidence type="ECO:0000259" key="9">
    <source>
        <dbReference type="Pfam" id="PF01259"/>
    </source>
</evidence>
<keyword evidence="5" id="KW-0547">Nucleotide-binding</keyword>
<evidence type="ECO:0000313" key="11">
    <source>
        <dbReference type="Proteomes" id="UP000502508"/>
    </source>
</evidence>
<reference evidence="10 11" key="2">
    <citation type="submission" date="2020-03" db="EMBL/GenBank/DDBJ databases">
        <authorList>
            <person name="Ichikawa N."/>
            <person name="Kimura A."/>
            <person name="Kitahashi Y."/>
            <person name="Uohara A."/>
        </authorList>
    </citation>
    <scope>NUCLEOTIDE SEQUENCE [LARGE SCALE GENOMIC DNA]</scope>
    <source>
        <strain evidence="10 11">NBRC 107702</strain>
    </source>
</reference>
<dbReference type="EC" id="6.3.2.6" evidence="3"/>
<keyword evidence="4" id="KW-0436">Ligase</keyword>
<evidence type="ECO:0000256" key="5">
    <source>
        <dbReference type="ARBA" id="ARBA00022741"/>
    </source>
</evidence>
<organism evidence="10 11">
    <name type="scientific">Phytohabitans flavus</name>
    <dbReference type="NCBI Taxonomy" id="1076124"/>
    <lineage>
        <taxon>Bacteria</taxon>
        <taxon>Bacillati</taxon>
        <taxon>Actinomycetota</taxon>
        <taxon>Actinomycetes</taxon>
        <taxon>Micromonosporales</taxon>
        <taxon>Micromonosporaceae</taxon>
    </lineage>
</organism>
<dbReference type="SUPFAM" id="SSF56104">
    <property type="entry name" value="SAICAR synthase-like"/>
    <property type="match status" value="1"/>
</dbReference>
<dbReference type="InterPro" id="IPR028923">
    <property type="entry name" value="SAICAR_synt/ADE2_N"/>
</dbReference>
<dbReference type="UniPathway" id="UPA00074">
    <property type="reaction ID" value="UER00131"/>
</dbReference>
<reference evidence="10 11" key="1">
    <citation type="submission" date="2020-03" db="EMBL/GenBank/DDBJ databases">
        <title>Whole genome shotgun sequence of Phytohabitans flavus NBRC 107702.</title>
        <authorList>
            <person name="Komaki H."/>
            <person name="Tamura T."/>
        </authorList>
    </citation>
    <scope>NUCLEOTIDE SEQUENCE [LARGE SCALE GENOMIC DNA]</scope>
    <source>
        <strain evidence="10 11">NBRC 107702</strain>
    </source>
</reference>
<proteinExistence type="inferred from homology"/>
<sequence length="93" mass="10452">MIADTKLELGWAPDGTLVLGDEVLTPDSSRFWPADSWQPGRAQFSFDKQFVRDWAAGTGWDKRPPAPEVPAEVVAATRARYIEVYERLTGLSW</sequence>
<evidence type="ECO:0000256" key="1">
    <source>
        <dbReference type="ARBA" id="ARBA00004672"/>
    </source>
</evidence>
<dbReference type="KEGG" id="pfla:Pflav_080370"/>
<evidence type="ECO:0000256" key="8">
    <source>
        <dbReference type="ARBA" id="ARBA00048475"/>
    </source>
</evidence>
<dbReference type="PANTHER" id="PTHR43700">
    <property type="entry name" value="PHOSPHORIBOSYLAMINOIMIDAZOLE-SUCCINOCARBOXAMIDE SYNTHASE"/>
    <property type="match status" value="1"/>
</dbReference>
<dbReference type="GO" id="GO:0005524">
    <property type="term" value="F:ATP binding"/>
    <property type="evidence" value="ECO:0007669"/>
    <property type="project" value="UniProtKB-KW"/>
</dbReference>
<keyword evidence="11" id="KW-1185">Reference proteome</keyword>
<dbReference type="Gene3D" id="3.30.470.20">
    <property type="entry name" value="ATP-grasp fold, B domain"/>
    <property type="match status" value="1"/>
</dbReference>
<dbReference type="Proteomes" id="UP000502508">
    <property type="component" value="Chromosome"/>
</dbReference>
<evidence type="ECO:0000256" key="7">
    <source>
        <dbReference type="ARBA" id="ARBA00022840"/>
    </source>
</evidence>
<comment type="pathway">
    <text evidence="1">Purine metabolism; IMP biosynthesis via de novo pathway; 5-amino-1-(5-phospho-D-ribosyl)imidazole-4-carboxamide from 5-amino-1-(5-phospho-D-ribosyl)imidazole-4-carboxylate: step 1/2.</text>
</comment>
<comment type="similarity">
    <text evidence="2">Belongs to the SAICAR synthetase family.</text>
</comment>
<accession>A0A6F8Y6E0</accession>
<dbReference type="Pfam" id="PF01259">
    <property type="entry name" value="SAICAR_synt"/>
    <property type="match status" value="1"/>
</dbReference>
<evidence type="ECO:0000313" key="10">
    <source>
        <dbReference type="EMBL" id="BCB81627.1"/>
    </source>
</evidence>